<name>A0ABR0LFZ4_9PEZI</name>
<protein>
    <submittedName>
        <fullName evidence="1">Uncharacterized protein</fullName>
    </submittedName>
</protein>
<dbReference type="Proteomes" id="UP001308179">
    <property type="component" value="Unassembled WGS sequence"/>
</dbReference>
<evidence type="ECO:0000313" key="2">
    <source>
        <dbReference type="Proteomes" id="UP001308179"/>
    </source>
</evidence>
<keyword evidence="2" id="KW-1185">Reference proteome</keyword>
<accession>A0ABR0LFZ4</accession>
<dbReference type="EMBL" id="JAVRRR010000012">
    <property type="protein sequence ID" value="KAK5148205.1"/>
    <property type="molecule type" value="Genomic_DNA"/>
</dbReference>
<evidence type="ECO:0000313" key="1">
    <source>
        <dbReference type="EMBL" id="KAK5148205.1"/>
    </source>
</evidence>
<organism evidence="1 2">
    <name type="scientific">Rachicladosporium monterosium</name>
    <dbReference type="NCBI Taxonomy" id="1507873"/>
    <lineage>
        <taxon>Eukaryota</taxon>
        <taxon>Fungi</taxon>
        <taxon>Dikarya</taxon>
        <taxon>Ascomycota</taxon>
        <taxon>Pezizomycotina</taxon>
        <taxon>Dothideomycetes</taxon>
        <taxon>Dothideomycetidae</taxon>
        <taxon>Cladosporiales</taxon>
        <taxon>Cladosporiaceae</taxon>
        <taxon>Rachicladosporium</taxon>
    </lineage>
</organism>
<comment type="caution">
    <text evidence="1">The sequence shown here is derived from an EMBL/GenBank/DDBJ whole genome shotgun (WGS) entry which is preliminary data.</text>
</comment>
<reference evidence="1 2" key="1">
    <citation type="submission" date="2023-08" db="EMBL/GenBank/DDBJ databases">
        <title>Black Yeasts Isolated from many extreme environments.</title>
        <authorList>
            <person name="Coleine C."/>
            <person name="Stajich J.E."/>
            <person name="Selbmann L."/>
        </authorList>
    </citation>
    <scope>NUCLEOTIDE SEQUENCE [LARGE SCALE GENOMIC DNA]</scope>
    <source>
        <strain evidence="1 2">CCFEE 5386</strain>
    </source>
</reference>
<sequence length="249" mass="27432">MDNSPLAKLPQELQDRIYAYALTYDGALHFGFDIVDYTCYPTLVHTNAAALAPLLHGLPRTCKALRTQSRPLLLRENVFAFALWREKDQIGYYSFNFAMQAVGEIFDEMGPRGCEGIRTVQVDSGTWDLDWLEEESMLDVSAFAQGLSRRLGKGRAKVTVGMRFEMEDFAPVEGLEEGVWACVSVTPGKVEESVAVARAAVEGKVAELLNGEVRAARLAGVQTIEAFGVALEEAVRTMTAVQPSSTWEC</sequence>
<proteinExistence type="predicted"/>
<gene>
    <name evidence="1" type="ORF">LTR32_000455</name>
</gene>